<organism evidence="1 2">
    <name type="scientific">Peronosclerospora sorghi</name>
    <dbReference type="NCBI Taxonomy" id="230839"/>
    <lineage>
        <taxon>Eukaryota</taxon>
        <taxon>Sar</taxon>
        <taxon>Stramenopiles</taxon>
        <taxon>Oomycota</taxon>
        <taxon>Peronosporomycetes</taxon>
        <taxon>Peronosporales</taxon>
        <taxon>Peronosporaceae</taxon>
        <taxon>Peronosclerospora</taxon>
    </lineage>
</organism>
<evidence type="ECO:0000313" key="2">
    <source>
        <dbReference type="Proteomes" id="UP001163321"/>
    </source>
</evidence>
<proteinExistence type="predicted"/>
<sequence length="99" mass="11531">MNRSNLRNLGVLVLVIFIIPEKVLEVRYLHAVNIILVVVKNVGQQPVLITNHPENEEDEKSHYHEDGNEDQESDGHVPQRYLGPLWPNWKTRDRQEAND</sequence>
<reference evidence="1 2" key="1">
    <citation type="journal article" date="2022" name="bioRxiv">
        <title>The genome of the oomycete Peronosclerospora sorghi, a cosmopolitan pathogen of maize and sorghum, is inflated with dispersed pseudogenes.</title>
        <authorList>
            <person name="Fletcher K."/>
            <person name="Martin F."/>
            <person name="Isakeit T."/>
            <person name="Cavanaugh K."/>
            <person name="Magill C."/>
            <person name="Michelmore R."/>
        </authorList>
    </citation>
    <scope>NUCLEOTIDE SEQUENCE [LARGE SCALE GENOMIC DNA]</scope>
    <source>
        <strain evidence="1">P6</strain>
    </source>
</reference>
<protein>
    <submittedName>
        <fullName evidence="1">Uncharacterized protein</fullName>
    </submittedName>
</protein>
<comment type="caution">
    <text evidence="1">The sequence shown here is derived from an EMBL/GenBank/DDBJ whole genome shotgun (WGS) entry which is preliminary data.</text>
</comment>
<keyword evidence="2" id="KW-1185">Reference proteome</keyword>
<dbReference type="EMBL" id="CM047580">
    <property type="protein sequence ID" value="KAI9923166.1"/>
    <property type="molecule type" value="Genomic_DNA"/>
</dbReference>
<dbReference type="Proteomes" id="UP001163321">
    <property type="component" value="Chromosome 1"/>
</dbReference>
<gene>
    <name evidence="1" type="ORF">PsorP6_002711</name>
</gene>
<name>A0ACC0WZN8_9STRA</name>
<accession>A0ACC0WZN8</accession>
<evidence type="ECO:0000313" key="1">
    <source>
        <dbReference type="EMBL" id="KAI9923166.1"/>
    </source>
</evidence>